<dbReference type="EMBL" id="CAADHB010000015">
    <property type="protein sequence ID" value="VFK78427.1"/>
    <property type="molecule type" value="Genomic_DNA"/>
</dbReference>
<evidence type="ECO:0008006" key="2">
    <source>
        <dbReference type="Google" id="ProtNLM"/>
    </source>
</evidence>
<name>A0A451BJH3_9GAMM</name>
<gene>
    <name evidence="1" type="ORF">BECKSD772D_GA0070982_10151</name>
</gene>
<evidence type="ECO:0000313" key="1">
    <source>
        <dbReference type="EMBL" id="VFK78427.1"/>
    </source>
</evidence>
<accession>A0A451BJH3</accession>
<sequence length="56" mass="6473">MSVGKGEAGKGVSAILRGRNMNHKIKKAIWRSMLDADMSARYWKYLAHRYMMRDKG</sequence>
<dbReference type="AlphaFoldDB" id="A0A451BJH3"/>
<protein>
    <recommendedName>
        <fullName evidence="2">Transposase</fullName>
    </recommendedName>
</protein>
<proteinExistence type="predicted"/>
<reference evidence="1" key="1">
    <citation type="submission" date="2019-02" db="EMBL/GenBank/DDBJ databases">
        <authorList>
            <person name="Gruber-Vodicka R. H."/>
            <person name="Seah K. B. B."/>
        </authorList>
    </citation>
    <scope>NUCLEOTIDE SEQUENCE</scope>
    <source>
        <strain evidence="1">BECK_S127</strain>
    </source>
</reference>
<organism evidence="1">
    <name type="scientific">Candidatus Kentrum sp. SD</name>
    <dbReference type="NCBI Taxonomy" id="2126332"/>
    <lineage>
        <taxon>Bacteria</taxon>
        <taxon>Pseudomonadati</taxon>
        <taxon>Pseudomonadota</taxon>
        <taxon>Gammaproteobacteria</taxon>
        <taxon>Candidatus Kentrum</taxon>
    </lineage>
</organism>